<reference evidence="5" key="1">
    <citation type="submission" date="2022-11" db="EMBL/GenBank/DDBJ databases">
        <authorList>
            <person name="Morgan W.R."/>
            <person name="Tartar A."/>
        </authorList>
    </citation>
    <scope>NUCLEOTIDE SEQUENCE</scope>
    <source>
        <strain evidence="5">ARSEF 373</strain>
    </source>
</reference>
<dbReference type="GO" id="GO:0016846">
    <property type="term" value="F:carbon-sulfur lyase activity"/>
    <property type="evidence" value="ECO:0007669"/>
    <property type="project" value="InterPro"/>
</dbReference>
<reference evidence="5" key="2">
    <citation type="journal article" date="2023" name="Microbiol Resour">
        <title>Decontamination and Annotation of the Draft Genome Sequence of the Oomycete Lagenidium giganteum ARSEF 373.</title>
        <authorList>
            <person name="Morgan W.R."/>
            <person name="Tartar A."/>
        </authorList>
    </citation>
    <scope>NUCLEOTIDE SEQUENCE</scope>
    <source>
        <strain evidence="5">ARSEF 373</strain>
    </source>
</reference>
<comment type="caution">
    <text evidence="5">The sequence shown here is derived from an EMBL/GenBank/DDBJ whole genome shotgun (WGS) entry which is preliminary data.</text>
</comment>
<dbReference type="SUPFAM" id="SSF51316">
    <property type="entry name" value="Mss4-like"/>
    <property type="match status" value="1"/>
</dbReference>
<gene>
    <name evidence="5" type="ORF">N0F65_005274</name>
</gene>
<dbReference type="InterPro" id="IPR052355">
    <property type="entry name" value="CENP-V-like"/>
</dbReference>
<comment type="similarity">
    <text evidence="1">Belongs to the Gfa family.</text>
</comment>
<dbReference type="Gene3D" id="2.170.150.70">
    <property type="match status" value="1"/>
</dbReference>
<dbReference type="InterPro" id="IPR006913">
    <property type="entry name" value="CENP-V/GFA"/>
</dbReference>
<evidence type="ECO:0000256" key="2">
    <source>
        <dbReference type="ARBA" id="ARBA00022723"/>
    </source>
</evidence>
<dbReference type="AlphaFoldDB" id="A0AAV2Z1Y3"/>
<evidence type="ECO:0000313" key="5">
    <source>
        <dbReference type="EMBL" id="DAZ99372.1"/>
    </source>
</evidence>
<organism evidence="5 6">
    <name type="scientific">Lagenidium giganteum</name>
    <dbReference type="NCBI Taxonomy" id="4803"/>
    <lineage>
        <taxon>Eukaryota</taxon>
        <taxon>Sar</taxon>
        <taxon>Stramenopiles</taxon>
        <taxon>Oomycota</taxon>
        <taxon>Peronosporomycetes</taxon>
        <taxon>Pythiales</taxon>
        <taxon>Pythiaceae</taxon>
    </lineage>
</organism>
<evidence type="ECO:0000313" key="6">
    <source>
        <dbReference type="Proteomes" id="UP001146120"/>
    </source>
</evidence>
<evidence type="ECO:0000259" key="4">
    <source>
        <dbReference type="PROSITE" id="PS51891"/>
    </source>
</evidence>
<evidence type="ECO:0000256" key="1">
    <source>
        <dbReference type="ARBA" id="ARBA00005495"/>
    </source>
</evidence>
<feature type="domain" description="CENP-V/GFA" evidence="4">
    <location>
        <begin position="151"/>
        <end position="261"/>
    </location>
</feature>
<dbReference type="PANTHER" id="PTHR28620:SF1">
    <property type="entry name" value="CENP-V_GFA DOMAIN-CONTAINING PROTEIN"/>
    <property type="match status" value="1"/>
</dbReference>
<dbReference type="PROSITE" id="PS51891">
    <property type="entry name" value="CENP_V_GFA"/>
    <property type="match status" value="1"/>
</dbReference>
<proteinExistence type="inferred from homology"/>
<dbReference type="InterPro" id="IPR011057">
    <property type="entry name" value="Mss4-like_sf"/>
</dbReference>
<name>A0AAV2Z1Y3_9STRA</name>
<dbReference type="GO" id="GO:0046872">
    <property type="term" value="F:metal ion binding"/>
    <property type="evidence" value="ECO:0007669"/>
    <property type="project" value="UniProtKB-KW"/>
</dbReference>
<keyword evidence="2" id="KW-0479">Metal-binding</keyword>
<keyword evidence="6" id="KW-1185">Reference proteome</keyword>
<protein>
    <recommendedName>
        <fullName evidence="4">CENP-V/GFA domain-containing protein</fullName>
    </recommendedName>
</protein>
<keyword evidence="3" id="KW-0862">Zinc</keyword>
<sequence length="369" mass="41587">MSRLGVAHSMRRRIKCDWVSRGFEGNSKVAIKSTASFTNMGGMVREVDRAIGAVSTLVVGISFLMVRCVNGTSIGGVVLTWCLPTQQLRRLLRKAEEPARREKADSTEDATDAYYQYVGYRGGMHAWDVVIDDNALCRSKYGQPKQPLFQHRGSCDCGSLRFFALAARRVEAFDDSNVLSCKKGRYPYLVVPTSCFDMIETSGEISIYEPQNSSSQHVFCGKCGVHIFHFDQTQSDYVAINVYCLEEENFDDIKETSDPKQLILFVTDCCFSIKIVFTPKGARPVFSSPQRLPAQIEQHMLTVVYSDFQKQLAMWANVEKDSQYARSIDDTRSTQSSSSSTVGRRFSSILFITICLVNVRFLTKWQCLV</sequence>
<dbReference type="Proteomes" id="UP001146120">
    <property type="component" value="Unassembled WGS sequence"/>
</dbReference>
<dbReference type="PANTHER" id="PTHR28620">
    <property type="entry name" value="CENTROMERE PROTEIN V"/>
    <property type="match status" value="1"/>
</dbReference>
<accession>A0AAV2Z1Y3</accession>
<evidence type="ECO:0000256" key="3">
    <source>
        <dbReference type="ARBA" id="ARBA00022833"/>
    </source>
</evidence>
<dbReference type="EMBL" id="DAKRPA010000084">
    <property type="protein sequence ID" value="DAZ99372.1"/>
    <property type="molecule type" value="Genomic_DNA"/>
</dbReference>